<dbReference type="Proteomes" id="UP000242561">
    <property type="component" value="Chromosome"/>
</dbReference>
<protein>
    <submittedName>
        <fullName evidence="1">Uncharacterized protein</fullName>
    </submittedName>
</protein>
<name>A0A1L3JEP1_9SPHN</name>
<dbReference type="AlphaFoldDB" id="A0A1L3JEP1"/>
<evidence type="ECO:0000313" key="1">
    <source>
        <dbReference type="EMBL" id="APG63600.1"/>
    </source>
</evidence>
<proteinExistence type="predicted"/>
<evidence type="ECO:0000313" key="2">
    <source>
        <dbReference type="Proteomes" id="UP000242561"/>
    </source>
</evidence>
<reference evidence="1 2" key="1">
    <citation type="submission" date="2016-11" db="EMBL/GenBank/DDBJ databases">
        <title>Sphingorhabdus sp. LPB0140, isolated from marine environment.</title>
        <authorList>
            <person name="Kim E."/>
            <person name="Yi H."/>
        </authorList>
    </citation>
    <scope>NUCLEOTIDE SEQUENCE [LARGE SCALE GENOMIC DNA]</scope>
    <source>
        <strain evidence="1 2">LPB0140</strain>
    </source>
</reference>
<gene>
    <name evidence="1" type="ORF">LPB140_05240</name>
</gene>
<dbReference type="KEGG" id="sphl:LPB140_05240"/>
<sequence>MNLPIFVQSKDAIIAQSLIDEMGMLASVEANERAHKYRDLGNYILFARWRQIERLIIILSNKVTFGTIH</sequence>
<dbReference type="EMBL" id="CP018154">
    <property type="protein sequence ID" value="APG63600.1"/>
    <property type="molecule type" value="Genomic_DNA"/>
</dbReference>
<keyword evidence="2" id="KW-1185">Reference proteome</keyword>
<accession>A0A1L3JEP1</accession>
<organism evidence="1 2">
    <name type="scientific">Sphingorhabdus lutea</name>
    <dbReference type="NCBI Taxonomy" id="1913578"/>
    <lineage>
        <taxon>Bacteria</taxon>
        <taxon>Pseudomonadati</taxon>
        <taxon>Pseudomonadota</taxon>
        <taxon>Alphaproteobacteria</taxon>
        <taxon>Sphingomonadales</taxon>
        <taxon>Sphingomonadaceae</taxon>
        <taxon>Sphingorhabdus</taxon>
    </lineage>
</organism>